<evidence type="ECO:0000256" key="4">
    <source>
        <dbReference type="ARBA" id="ARBA00022741"/>
    </source>
</evidence>
<evidence type="ECO:0000256" key="2">
    <source>
        <dbReference type="ARBA" id="ARBA00012513"/>
    </source>
</evidence>
<dbReference type="EMBL" id="CP034669">
    <property type="protein sequence ID" value="QAT88698.1"/>
    <property type="molecule type" value="Genomic_DNA"/>
</dbReference>
<dbReference type="SUPFAM" id="SSF56112">
    <property type="entry name" value="Protein kinase-like (PK-like)"/>
    <property type="match status" value="1"/>
</dbReference>
<protein>
    <recommendedName>
        <fullName evidence="2">non-specific serine/threonine protein kinase</fullName>
        <ecNumber evidence="2">2.7.11.1</ecNumber>
    </recommendedName>
</protein>
<feature type="transmembrane region" description="Helical" evidence="9">
    <location>
        <begin position="407"/>
        <end position="429"/>
    </location>
</feature>
<dbReference type="AlphaFoldDB" id="A0A410S3P5"/>
<feature type="binding site" evidence="7">
    <location>
        <position position="73"/>
    </location>
    <ligand>
        <name>ATP</name>
        <dbReference type="ChEBI" id="CHEBI:30616"/>
    </ligand>
</feature>
<proteinExistence type="inferred from homology"/>
<dbReference type="InterPro" id="IPR011009">
    <property type="entry name" value="Kinase-like_dom_sf"/>
</dbReference>
<reference evidence="11 12" key="1">
    <citation type="submission" date="2018-12" db="EMBL/GenBank/DDBJ databases">
        <title>Complete Genome Sequence of the Corallopyronin A producing Myxobacterium Corallococcus coralloides B035.</title>
        <authorList>
            <person name="Bouhired S.M."/>
            <person name="Rupp O."/>
            <person name="Blom J."/>
            <person name="Schaeberle T.F."/>
            <person name="Kehraus S."/>
            <person name="Schiefer A."/>
            <person name="Pfarr K."/>
            <person name="Goesmann A."/>
            <person name="Hoerauf A."/>
            <person name="Koenig G.M."/>
        </authorList>
    </citation>
    <scope>NUCLEOTIDE SEQUENCE [LARGE SCALE GENOMIC DNA]</scope>
    <source>
        <strain evidence="11 12">B035</strain>
    </source>
</reference>
<evidence type="ECO:0000313" key="12">
    <source>
        <dbReference type="Proteomes" id="UP000288758"/>
    </source>
</evidence>
<gene>
    <name evidence="11" type="primary">pknB13_1</name>
    <name evidence="11" type="ORF">EJ065_7173</name>
</gene>
<sequence>MDGTVPVSSESPELGLHHAEAVLGRVLLSPEWLPPGTRVDCWEVMDRLGAGGYGTTYSVRRAGRPRGRLYALKLSRRPGERWFAREAELLARVRHRAVVRLITHGVWRLGPVEHPYLVMEYVEGESLYEWALARNPTARQVTGLLVQVLEALSASHRQGALHRDFKGDNVLVTPDGRVKVLDWGAGWYAGAPVLTATARLPPGSPRYYSPQLFMWRVLSERRPGASSPYAYSVADELYAVGVTFYRLLTDQYPAAQWGAPREASEPHGLRAVRDLNPHVPEELSEALMRLLAYEPERRPESTALLAGELRQRLMDGGPAWDAPLFDWRERTASGSRTTLDAEEVRGPVMPGQEVALRDARVRHLDASRRLREARALRRRDPAKVAASEARSLRALQARTRGGRARPLFWGAFAVLLVGPLVAGFTVWGLRRAMVREAPPLAVSGARNVQQMAPRPGPEEARRPSTGTSLPVPFPQEQAAMTPLSPQQAAVISTPARSGTLKRCSAAVGAAVLTACTGAQVRPDASRCPTGSLEAMRKLGLNKGGGASIYTDITQPGRGSEELIVHDGPIVSLVIEQYGDLPKGTRLHGRLWTGEGRVTGRYTKAELPDGSIYPVCFVYANHDGFKWNDGSKPGAVRMPRTFAYTVVHEFP</sequence>
<evidence type="ECO:0000256" key="5">
    <source>
        <dbReference type="ARBA" id="ARBA00022777"/>
    </source>
</evidence>
<dbReference type="Pfam" id="PF00069">
    <property type="entry name" value="Pkinase"/>
    <property type="match status" value="1"/>
</dbReference>
<evidence type="ECO:0000256" key="7">
    <source>
        <dbReference type="PROSITE-ProRule" id="PRU10141"/>
    </source>
</evidence>
<dbReference type="Gene3D" id="3.30.200.20">
    <property type="entry name" value="Phosphorylase Kinase, domain 1"/>
    <property type="match status" value="1"/>
</dbReference>
<evidence type="ECO:0000313" key="11">
    <source>
        <dbReference type="EMBL" id="QAT88698.1"/>
    </source>
</evidence>
<dbReference type="Gene3D" id="1.10.510.10">
    <property type="entry name" value="Transferase(Phosphotransferase) domain 1"/>
    <property type="match status" value="1"/>
</dbReference>
<evidence type="ECO:0000256" key="9">
    <source>
        <dbReference type="SAM" id="Phobius"/>
    </source>
</evidence>
<dbReference type="GO" id="GO:0005524">
    <property type="term" value="F:ATP binding"/>
    <property type="evidence" value="ECO:0007669"/>
    <property type="project" value="UniProtKB-UniRule"/>
</dbReference>
<keyword evidence="3" id="KW-0808">Transferase</keyword>
<keyword evidence="11" id="KW-0723">Serine/threonine-protein kinase</keyword>
<keyword evidence="4 7" id="KW-0547">Nucleotide-binding</keyword>
<keyword evidence="9" id="KW-0812">Transmembrane</keyword>
<evidence type="ECO:0000256" key="8">
    <source>
        <dbReference type="SAM" id="MobiDB-lite"/>
    </source>
</evidence>
<organism evidence="11 12">
    <name type="scientific">Corallococcus coralloides</name>
    <name type="common">Myxococcus coralloides</name>
    <dbReference type="NCBI Taxonomy" id="184914"/>
    <lineage>
        <taxon>Bacteria</taxon>
        <taxon>Pseudomonadati</taxon>
        <taxon>Myxococcota</taxon>
        <taxon>Myxococcia</taxon>
        <taxon>Myxococcales</taxon>
        <taxon>Cystobacterineae</taxon>
        <taxon>Myxococcaceae</taxon>
        <taxon>Corallococcus</taxon>
    </lineage>
</organism>
<feature type="domain" description="Protein kinase" evidence="10">
    <location>
        <begin position="42"/>
        <end position="314"/>
    </location>
</feature>
<dbReference type="InterPro" id="IPR017441">
    <property type="entry name" value="Protein_kinase_ATP_BS"/>
</dbReference>
<keyword evidence="9" id="KW-0472">Membrane</keyword>
<dbReference type="PANTHER" id="PTHR43671">
    <property type="entry name" value="SERINE/THREONINE-PROTEIN KINASE NEK"/>
    <property type="match status" value="1"/>
</dbReference>
<dbReference type="GO" id="GO:0004674">
    <property type="term" value="F:protein serine/threonine kinase activity"/>
    <property type="evidence" value="ECO:0007669"/>
    <property type="project" value="UniProtKB-KW"/>
</dbReference>
<dbReference type="EC" id="2.7.11.1" evidence="2"/>
<keyword evidence="9" id="KW-1133">Transmembrane helix</keyword>
<dbReference type="InterPro" id="IPR000719">
    <property type="entry name" value="Prot_kinase_dom"/>
</dbReference>
<evidence type="ECO:0000259" key="10">
    <source>
        <dbReference type="PROSITE" id="PS50011"/>
    </source>
</evidence>
<name>A0A410S3P5_CORCK</name>
<dbReference type="Proteomes" id="UP000288758">
    <property type="component" value="Chromosome"/>
</dbReference>
<dbReference type="PROSITE" id="PS00107">
    <property type="entry name" value="PROTEIN_KINASE_ATP"/>
    <property type="match status" value="1"/>
</dbReference>
<feature type="region of interest" description="Disordered" evidence="8">
    <location>
        <begin position="445"/>
        <end position="467"/>
    </location>
</feature>
<accession>A0A410S3P5</accession>
<evidence type="ECO:0000256" key="6">
    <source>
        <dbReference type="ARBA" id="ARBA00022840"/>
    </source>
</evidence>
<dbReference type="PROSITE" id="PS50011">
    <property type="entry name" value="PROTEIN_KINASE_DOM"/>
    <property type="match status" value="1"/>
</dbReference>
<evidence type="ECO:0000256" key="3">
    <source>
        <dbReference type="ARBA" id="ARBA00022679"/>
    </source>
</evidence>
<dbReference type="InterPro" id="IPR050660">
    <property type="entry name" value="NEK_Ser/Thr_kinase"/>
</dbReference>
<keyword evidence="6 7" id="KW-0067">ATP-binding</keyword>
<comment type="similarity">
    <text evidence="1">Belongs to the protein kinase superfamily. NEK Ser/Thr protein kinase family. NIMA subfamily.</text>
</comment>
<dbReference type="PANTHER" id="PTHR43671:SF13">
    <property type="entry name" value="SERINE_THREONINE-PROTEIN KINASE NEK2"/>
    <property type="match status" value="1"/>
</dbReference>
<evidence type="ECO:0000256" key="1">
    <source>
        <dbReference type="ARBA" id="ARBA00010886"/>
    </source>
</evidence>
<dbReference type="CDD" id="cd14014">
    <property type="entry name" value="STKc_PknB_like"/>
    <property type="match status" value="1"/>
</dbReference>
<keyword evidence="5 11" id="KW-0418">Kinase</keyword>